<feature type="transmembrane region" description="Helical" evidence="6">
    <location>
        <begin position="288"/>
        <end position="311"/>
    </location>
</feature>
<keyword evidence="9" id="KW-1185">Reference proteome</keyword>
<feature type="chain" id="PRO_5018969870" description="Mid2 domain-containing protein" evidence="7">
    <location>
        <begin position="17"/>
        <end position="674"/>
    </location>
</feature>
<evidence type="ECO:0000256" key="1">
    <source>
        <dbReference type="ARBA" id="ARBA00004167"/>
    </source>
</evidence>
<feature type="compositionally biased region" description="Low complexity" evidence="5">
    <location>
        <begin position="550"/>
        <end position="577"/>
    </location>
</feature>
<dbReference type="EMBL" id="RSCE01000002">
    <property type="protein sequence ID" value="RSH86712.1"/>
    <property type="molecule type" value="Genomic_DNA"/>
</dbReference>
<feature type="compositionally biased region" description="Pro residues" evidence="5">
    <location>
        <begin position="438"/>
        <end position="453"/>
    </location>
</feature>
<dbReference type="Pfam" id="PF05808">
    <property type="entry name" value="Podoplanin"/>
    <property type="match status" value="1"/>
</dbReference>
<keyword evidence="3 6" id="KW-1133">Transmembrane helix</keyword>
<evidence type="ECO:0000256" key="3">
    <source>
        <dbReference type="ARBA" id="ARBA00022989"/>
    </source>
</evidence>
<dbReference type="GO" id="GO:0016020">
    <property type="term" value="C:membrane"/>
    <property type="evidence" value="ECO:0007669"/>
    <property type="project" value="UniProtKB-SubCell"/>
</dbReference>
<dbReference type="InterPro" id="IPR051694">
    <property type="entry name" value="Immunoregulatory_rcpt-like"/>
</dbReference>
<gene>
    <name evidence="8" type="ORF">EHS24_004983</name>
</gene>
<proteinExistence type="predicted"/>
<evidence type="ECO:0000313" key="8">
    <source>
        <dbReference type="EMBL" id="RSH86712.1"/>
    </source>
</evidence>
<comment type="caution">
    <text evidence="8">The sequence shown here is derived from an EMBL/GenBank/DDBJ whole genome shotgun (WGS) entry which is preliminary data.</text>
</comment>
<feature type="signal peptide" evidence="7">
    <location>
        <begin position="1"/>
        <end position="16"/>
    </location>
</feature>
<dbReference type="PANTHER" id="PTHR15549">
    <property type="entry name" value="PAIRED IMMUNOGLOBULIN-LIKE TYPE 2 RECEPTOR"/>
    <property type="match status" value="1"/>
</dbReference>
<dbReference type="GeneID" id="39589526"/>
<organism evidence="8 9">
    <name type="scientific">Apiotrichum porosum</name>
    <dbReference type="NCBI Taxonomy" id="105984"/>
    <lineage>
        <taxon>Eukaryota</taxon>
        <taxon>Fungi</taxon>
        <taxon>Dikarya</taxon>
        <taxon>Basidiomycota</taxon>
        <taxon>Agaricomycotina</taxon>
        <taxon>Tremellomycetes</taxon>
        <taxon>Trichosporonales</taxon>
        <taxon>Trichosporonaceae</taxon>
        <taxon>Apiotrichum</taxon>
    </lineage>
</organism>
<dbReference type="Proteomes" id="UP000279236">
    <property type="component" value="Unassembled WGS sequence"/>
</dbReference>
<feature type="region of interest" description="Disordered" evidence="5">
    <location>
        <begin position="416"/>
        <end position="653"/>
    </location>
</feature>
<dbReference type="RefSeq" id="XP_028479497.1">
    <property type="nucleotide sequence ID" value="XM_028620525.1"/>
</dbReference>
<dbReference type="AlphaFoldDB" id="A0A427Y6M0"/>
<dbReference type="GO" id="GO:0071944">
    <property type="term" value="C:cell periphery"/>
    <property type="evidence" value="ECO:0007669"/>
    <property type="project" value="UniProtKB-ARBA"/>
</dbReference>
<protein>
    <recommendedName>
        <fullName evidence="10">Mid2 domain-containing protein</fullName>
    </recommendedName>
</protein>
<evidence type="ECO:0000256" key="6">
    <source>
        <dbReference type="SAM" id="Phobius"/>
    </source>
</evidence>
<comment type="subcellular location">
    <subcellularLocation>
        <location evidence="1">Membrane</location>
        <topology evidence="1">Single-pass membrane protein</topology>
    </subcellularLocation>
</comment>
<sequence length="674" mass="68759">MKVFALLSLLLPLAAAQQAATSAAAVSTTAVASTPAASTPAASTPAAAASTTQQAAAVTTTAAAQTSSTALPAISFSLPATMTACATNALTWALYNEAIGSEKFVVNLFVYNLGVAQSTPSTTSAQPAVTSASAAASTTPTTSAAAQAQTTSAAVQQQTTSAAAQSQTTTAAAQSQTTAQAGTTLVGRDQLLVGRANVNSSIVSNWQANVRYNWVTNVPAGKYRIYAIVNDTQHTVGSSGVFTVVTGSNTTCLHTTNTTSSSTSSKSAEATSDANNTATTKKGLSGGAIAGVVIGVLAGLAILGAVLFYCMRRRRGDYSSRGGRNEPISARLIGAPSRFKRGSSMGLGTVALSSKDYGEHDTDAERGEKRETPPRNGRTTAMSTNTDPFETAPSTPFEERTNPVDAGGVSLAAAAALAGGARRGSDNPPRPPPHDYPPRPPPPHGKPPLPPSHRPTSVPLTASDRSGTLAPFDGPGDDYRLSTMSGVVNIGADDDDHLEEPRRLPPAPYTPGYTPGGSPAPQPSLPTTPTNPSGMSAQHSADNTGHKSAKSSGGESSDSGGAHSGASHHLPSHGPSSFANTPRAPERKNSLRRKPVPQLVADETSLKTTGQSPKTSPGLQGSSRPMSNREHSSHAAPEQARPAGDQFGLSAALTGLGHNTFQLMPDPPLSDERH</sequence>
<feature type="compositionally biased region" description="Polar residues" evidence="5">
    <location>
        <begin position="606"/>
        <end position="626"/>
    </location>
</feature>
<keyword evidence="4 6" id="KW-0472">Membrane</keyword>
<keyword evidence="2 6" id="KW-0812">Transmembrane</keyword>
<evidence type="ECO:0000313" key="9">
    <source>
        <dbReference type="Proteomes" id="UP000279236"/>
    </source>
</evidence>
<reference evidence="8 9" key="1">
    <citation type="submission" date="2018-11" db="EMBL/GenBank/DDBJ databases">
        <title>Genome sequence of Apiotrichum porosum DSM 27194.</title>
        <authorList>
            <person name="Aliyu H."/>
            <person name="Gorte O."/>
            <person name="Ochsenreither K."/>
        </authorList>
    </citation>
    <scope>NUCLEOTIDE SEQUENCE [LARGE SCALE GENOMIC DNA]</scope>
    <source>
        <strain evidence="8 9">DSM 27194</strain>
    </source>
</reference>
<dbReference type="CDD" id="cd12087">
    <property type="entry name" value="TM_EGFR-like"/>
    <property type="match status" value="1"/>
</dbReference>
<feature type="compositionally biased region" description="Low complexity" evidence="5">
    <location>
        <begin position="256"/>
        <end position="272"/>
    </location>
</feature>
<name>A0A427Y6M0_9TREE</name>
<feature type="compositionally biased region" description="Basic and acidic residues" evidence="5">
    <location>
        <begin position="356"/>
        <end position="373"/>
    </location>
</feature>
<feature type="compositionally biased region" description="Polar residues" evidence="5">
    <location>
        <begin position="527"/>
        <end position="543"/>
    </location>
</feature>
<dbReference type="STRING" id="105984.A0A427Y6M0"/>
<feature type="region of interest" description="Disordered" evidence="5">
    <location>
        <begin position="256"/>
        <end position="281"/>
    </location>
</feature>
<feature type="compositionally biased region" description="Polar residues" evidence="5">
    <location>
        <begin position="377"/>
        <end position="394"/>
    </location>
</feature>
<feature type="region of interest" description="Disordered" evidence="5">
    <location>
        <begin position="343"/>
        <end position="404"/>
    </location>
</feature>
<keyword evidence="7" id="KW-0732">Signal</keyword>
<dbReference type="OrthoDB" id="10689931at2759"/>
<evidence type="ECO:0000256" key="4">
    <source>
        <dbReference type="ARBA" id="ARBA00023136"/>
    </source>
</evidence>
<evidence type="ECO:0000256" key="7">
    <source>
        <dbReference type="SAM" id="SignalP"/>
    </source>
</evidence>
<evidence type="ECO:0000256" key="5">
    <source>
        <dbReference type="SAM" id="MobiDB-lite"/>
    </source>
</evidence>
<evidence type="ECO:0008006" key="10">
    <source>
        <dbReference type="Google" id="ProtNLM"/>
    </source>
</evidence>
<evidence type="ECO:0000256" key="2">
    <source>
        <dbReference type="ARBA" id="ARBA00022692"/>
    </source>
</evidence>
<accession>A0A427Y6M0</accession>